<accession>A0A9X6SS94</accession>
<dbReference type="AlphaFoldDB" id="A0A9X6SS94"/>
<evidence type="ECO:0000313" key="2">
    <source>
        <dbReference type="Proteomes" id="UP000219922"/>
    </source>
</evidence>
<organism evidence="1 2">
    <name type="scientific">Bacillus cereus</name>
    <dbReference type="NCBI Taxonomy" id="1396"/>
    <lineage>
        <taxon>Bacteria</taxon>
        <taxon>Bacillati</taxon>
        <taxon>Bacillota</taxon>
        <taxon>Bacilli</taxon>
        <taxon>Bacillales</taxon>
        <taxon>Bacillaceae</taxon>
        <taxon>Bacillus</taxon>
        <taxon>Bacillus cereus group</taxon>
    </lineage>
</organism>
<reference evidence="1 2" key="1">
    <citation type="submission" date="2017-09" db="EMBL/GenBank/DDBJ databases">
        <title>Large-scale bioinformatics analysis of Bacillus genomes uncovers conserved roles of natural products in bacterial physiology.</title>
        <authorList>
            <consortium name="Agbiome Team Llc"/>
            <person name="Bleich R.M."/>
            <person name="Grubbs K.J."/>
            <person name="Santa Maria K.C."/>
            <person name="Allen S.E."/>
            <person name="Farag S."/>
            <person name="Shank E.A."/>
            <person name="Bowers A."/>
        </authorList>
    </citation>
    <scope>NUCLEOTIDE SEQUENCE [LARGE SCALE GENOMIC DNA]</scope>
    <source>
        <strain evidence="1 2">AFS092789</strain>
    </source>
</reference>
<protein>
    <submittedName>
        <fullName evidence="1">Uncharacterized protein</fullName>
    </submittedName>
</protein>
<proteinExistence type="predicted"/>
<evidence type="ECO:0000313" key="1">
    <source>
        <dbReference type="EMBL" id="PDZ94166.1"/>
    </source>
</evidence>
<dbReference type="RefSeq" id="WP_098007246.1">
    <property type="nucleotide sequence ID" value="NZ_NVMX01000246.1"/>
</dbReference>
<gene>
    <name evidence="1" type="ORF">CON36_35255</name>
</gene>
<comment type="caution">
    <text evidence="1">The sequence shown here is derived from an EMBL/GenBank/DDBJ whole genome shotgun (WGS) entry which is preliminary data.</text>
</comment>
<sequence>MNDTDSFIPVHIIQNMTHLNTKHDLCLDKGSEEEIEVEYVNISEIFPSQIYHLLQESFDEIKFFRYEQLGEHCGNGYQTVYTEVEYDEHINPYIKGYYCDLDSRNGLGTQYTLISPFLAMKRKEI</sequence>
<name>A0A9X6SS94_BACCE</name>
<dbReference type="Proteomes" id="UP000219922">
    <property type="component" value="Unassembled WGS sequence"/>
</dbReference>
<dbReference type="EMBL" id="NVMX01000246">
    <property type="protein sequence ID" value="PDZ94166.1"/>
    <property type="molecule type" value="Genomic_DNA"/>
</dbReference>